<feature type="signal peptide" evidence="1">
    <location>
        <begin position="1"/>
        <end position="18"/>
    </location>
</feature>
<keyword evidence="1" id="KW-0732">Signal</keyword>
<dbReference type="EMBL" id="VRKQ01000008">
    <property type="protein sequence ID" value="TXG38791.1"/>
    <property type="molecule type" value="Genomic_DNA"/>
</dbReference>
<keyword evidence="3" id="KW-1185">Reference proteome</keyword>
<sequence>MKRIITLCAIMLSLVVFTNCEKNDDTPAILDIDYVGLESGFTIGVDPTGTASQEVQIATSNTASTPRMFNIAVDTDLTTADASAYSVPSSVTVPANSNVGMFSIDVVGPNVSTSGNDILAIGFTSPDDGLFISDPISLNLKQVCPQPETILDFTFDDWPEEIYWVIEDAGGNALYESAPGAYGAYDGLEGGITRSICLAPGDYTFTIYDRFADGAGPYTISQGGTVLVSSDGLYGPGEARSFTVSGS</sequence>
<protein>
    <recommendedName>
        <fullName evidence="4">DUF1735 domain-containing protein</fullName>
    </recommendedName>
</protein>
<name>A0A5C7GLG5_9FLAO</name>
<dbReference type="OrthoDB" id="9804511at2"/>
<comment type="caution">
    <text evidence="2">The sequence shown here is derived from an EMBL/GenBank/DDBJ whole genome shotgun (WGS) entry which is preliminary data.</text>
</comment>
<dbReference type="AlphaFoldDB" id="A0A5C7GLG5"/>
<gene>
    <name evidence="2" type="ORF">FUA22_02585</name>
</gene>
<evidence type="ECO:0008006" key="4">
    <source>
        <dbReference type="Google" id="ProtNLM"/>
    </source>
</evidence>
<reference evidence="2 3" key="1">
    <citation type="submission" date="2019-08" db="EMBL/GenBank/DDBJ databases">
        <title>Seonamhaeicola sediminis sp. nov., isolated from marine sediment.</title>
        <authorList>
            <person name="Cao W.R."/>
        </authorList>
    </citation>
    <scope>NUCLEOTIDE SEQUENCE [LARGE SCALE GENOMIC DNA]</scope>
    <source>
        <strain evidence="2 3">1505</strain>
    </source>
</reference>
<proteinExistence type="predicted"/>
<accession>A0A5C7GLG5</accession>
<organism evidence="2 3">
    <name type="scientific">Seonamhaeicola maritimus</name>
    <dbReference type="NCBI Taxonomy" id="2591822"/>
    <lineage>
        <taxon>Bacteria</taxon>
        <taxon>Pseudomonadati</taxon>
        <taxon>Bacteroidota</taxon>
        <taxon>Flavobacteriia</taxon>
        <taxon>Flavobacteriales</taxon>
        <taxon>Flavobacteriaceae</taxon>
    </lineage>
</organism>
<evidence type="ECO:0000313" key="3">
    <source>
        <dbReference type="Proteomes" id="UP000321080"/>
    </source>
</evidence>
<dbReference type="Proteomes" id="UP000321080">
    <property type="component" value="Unassembled WGS sequence"/>
</dbReference>
<dbReference type="RefSeq" id="WP_147766280.1">
    <property type="nucleotide sequence ID" value="NZ_VRKQ01000008.1"/>
</dbReference>
<evidence type="ECO:0000313" key="2">
    <source>
        <dbReference type="EMBL" id="TXG38791.1"/>
    </source>
</evidence>
<feature type="chain" id="PRO_5022741247" description="DUF1735 domain-containing protein" evidence="1">
    <location>
        <begin position="19"/>
        <end position="247"/>
    </location>
</feature>
<evidence type="ECO:0000256" key="1">
    <source>
        <dbReference type="SAM" id="SignalP"/>
    </source>
</evidence>